<dbReference type="Pfam" id="PF00441">
    <property type="entry name" value="Acyl-CoA_dh_1"/>
    <property type="match status" value="1"/>
</dbReference>
<dbReference type="InParanoid" id="E3IW18"/>
<comment type="cofactor">
    <cofactor evidence="1 6">
        <name>FAD</name>
        <dbReference type="ChEBI" id="CHEBI:57692"/>
    </cofactor>
</comment>
<dbReference type="Proteomes" id="UP000002484">
    <property type="component" value="Chromosome"/>
</dbReference>
<dbReference type="OrthoDB" id="8677713at2"/>
<evidence type="ECO:0000256" key="6">
    <source>
        <dbReference type="RuleBase" id="RU362125"/>
    </source>
</evidence>
<dbReference type="PANTHER" id="PTHR43884:SF20">
    <property type="entry name" value="ACYL-COA DEHYDROGENASE FADE28"/>
    <property type="match status" value="1"/>
</dbReference>
<evidence type="ECO:0000313" key="10">
    <source>
        <dbReference type="EMBL" id="ADP84946.1"/>
    </source>
</evidence>
<keyword evidence="11" id="KW-1185">Reference proteome</keyword>
<dbReference type="RefSeq" id="WP_013428057.1">
    <property type="nucleotide sequence ID" value="NC_014666.1"/>
</dbReference>
<dbReference type="GO" id="GO:0003995">
    <property type="term" value="F:acyl-CoA dehydrogenase activity"/>
    <property type="evidence" value="ECO:0007669"/>
    <property type="project" value="TreeGrafter"/>
</dbReference>
<protein>
    <submittedName>
        <fullName evidence="10">Acyl-CoA dehydrogenase domain-containing protein</fullName>
    </submittedName>
</protein>
<dbReference type="Gene3D" id="1.10.540.10">
    <property type="entry name" value="Acyl-CoA dehydrogenase/oxidase, N-terminal domain"/>
    <property type="match status" value="1"/>
</dbReference>
<evidence type="ECO:0000259" key="9">
    <source>
        <dbReference type="Pfam" id="PF02771"/>
    </source>
</evidence>
<evidence type="ECO:0000256" key="4">
    <source>
        <dbReference type="ARBA" id="ARBA00022827"/>
    </source>
</evidence>
<dbReference type="eggNOG" id="COG1960">
    <property type="taxonomic scope" value="Bacteria"/>
</dbReference>
<dbReference type="SUPFAM" id="SSF56645">
    <property type="entry name" value="Acyl-CoA dehydrogenase NM domain-like"/>
    <property type="match status" value="1"/>
</dbReference>
<feature type="domain" description="Acyl-CoA oxidase/dehydrogenase middle" evidence="8">
    <location>
        <begin position="125"/>
        <end position="195"/>
    </location>
</feature>
<dbReference type="AlphaFoldDB" id="E3IW18"/>
<dbReference type="Gene3D" id="2.40.110.10">
    <property type="entry name" value="Butyryl-CoA Dehydrogenase, subunit A, domain 2"/>
    <property type="match status" value="1"/>
</dbReference>
<dbReference type="SUPFAM" id="SSF47203">
    <property type="entry name" value="Acyl-CoA dehydrogenase C-terminal domain-like"/>
    <property type="match status" value="1"/>
</dbReference>
<dbReference type="STRING" id="298654.FraEuI1c_6979"/>
<dbReference type="HOGENOM" id="CLU_018204_5_2_11"/>
<name>E3IW18_PSEI1</name>
<dbReference type="Pfam" id="PF02770">
    <property type="entry name" value="Acyl-CoA_dh_M"/>
    <property type="match status" value="1"/>
</dbReference>
<feature type="domain" description="Acyl-CoA dehydrogenase/oxidase C-terminal" evidence="7">
    <location>
        <begin position="241"/>
        <end position="361"/>
    </location>
</feature>
<evidence type="ECO:0000259" key="7">
    <source>
        <dbReference type="Pfam" id="PF00441"/>
    </source>
</evidence>
<dbReference type="Gene3D" id="1.20.140.10">
    <property type="entry name" value="Butyryl-CoA Dehydrogenase, subunit A, domain 3"/>
    <property type="match status" value="1"/>
</dbReference>
<accession>E3IW18</accession>
<keyword evidence="4 6" id="KW-0274">FAD</keyword>
<reference evidence="10 11" key="1">
    <citation type="submission" date="2010-10" db="EMBL/GenBank/DDBJ databases">
        <title>Complete sequence of Frankia sp. EuI1c.</title>
        <authorList>
            <consortium name="US DOE Joint Genome Institute"/>
            <person name="Lucas S."/>
            <person name="Copeland A."/>
            <person name="Lapidus A."/>
            <person name="Cheng J.-F."/>
            <person name="Bruce D."/>
            <person name="Goodwin L."/>
            <person name="Pitluck S."/>
            <person name="Chertkov O."/>
            <person name="Detter J.C."/>
            <person name="Han C."/>
            <person name="Tapia R."/>
            <person name="Land M."/>
            <person name="Hauser L."/>
            <person name="Jeffries C."/>
            <person name="Kyrpides N."/>
            <person name="Ivanova N."/>
            <person name="Mikhailova N."/>
            <person name="Beauchemin N."/>
            <person name="Sen A."/>
            <person name="Sur S.A."/>
            <person name="Gtari M."/>
            <person name="Wall L."/>
            <person name="Tisa L."/>
            <person name="Woyke T."/>
        </authorList>
    </citation>
    <scope>NUCLEOTIDE SEQUENCE [LARGE SCALE GENOMIC DNA]</scope>
    <source>
        <strain evidence="11">DSM 45817 / CECT 9037 / EuI1c</strain>
    </source>
</reference>
<evidence type="ECO:0000256" key="3">
    <source>
        <dbReference type="ARBA" id="ARBA00022630"/>
    </source>
</evidence>
<organism evidence="10 11">
    <name type="scientific">Pseudofrankia inefficax (strain DSM 45817 / CECT 9037 / DDB 130130 / EuI1c)</name>
    <name type="common">Frankia inefficax</name>
    <dbReference type="NCBI Taxonomy" id="298654"/>
    <lineage>
        <taxon>Bacteria</taxon>
        <taxon>Bacillati</taxon>
        <taxon>Actinomycetota</taxon>
        <taxon>Actinomycetes</taxon>
        <taxon>Frankiales</taxon>
        <taxon>Frankiaceae</taxon>
        <taxon>Pseudofrankia</taxon>
    </lineage>
</organism>
<evidence type="ECO:0000259" key="8">
    <source>
        <dbReference type="Pfam" id="PF02770"/>
    </source>
</evidence>
<dbReference type="InterPro" id="IPR009075">
    <property type="entry name" value="AcylCo_DH/oxidase_C"/>
</dbReference>
<evidence type="ECO:0000256" key="5">
    <source>
        <dbReference type="ARBA" id="ARBA00023002"/>
    </source>
</evidence>
<dbReference type="InterPro" id="IPR046373">
    <property type="entry name" value="Acyl-CoA_Oxase/DH_mid-dom_sf"/>
</dbReference>
<evidence type="ECO:0000313" key="11">
    <source>
        <dbReference type="Proteomes" id="UP000002484"/>
    </source>
</evidence>
<gene>
    <name evidence="10" type="ordered locus">FraEuI1c_6979</name>
</gene>
<dbReference type="InterPro" id="IPR009100">
    <property type="entry name" value="AcylCoA_DH/oxidase_NM_dom_sf"/>
</dbReference>
<dbReference type="InterPro" id="IPR037069">
    <property type="entry name" value="AcylCoA_DH/ox_N_sf"/>
</dbReference>
<dbReference type="InterPro" id="IPR013786">
    <property type="entry name" value="AcylCoA_DH/ox_N"/>
</dbReference>
<dbReference type="KEGG" id="fri:FraEuI1c_6979"/>
<keyword evidence="5 6" id="KW-0560">Oxidoreductase</keyword>
<evidence type="ECO:0000256" key="2">
    <source>
        <dbReference type="ARBA" id="ARBA00009347"/>
    </source>
</evidence>
<keyword evidence="3 6" id="KW-0285">Flavoprotein</keyword>
<feature type="domain" description="Acyl-CoA dehydrogenase/oxidase N-terminal" evidence="9">
    <location>
        <begin position="6"/>
        <end position="116"/>
    </location>
</feature>
<dbReference type="InterPro" id="IPR006091">
    <property type="entry name" value="Acyl-CoA_Oxase/DH_mid-dom"/>
</dbReference>
<dbReference type="PANTHER" id="PTHR43884">
    <property type="entry name" value="ACYL-COA DEHYDROGENASE"/>
    <property type="match status" value="1"/>
</dbReference>
<dbReference type="GO" id="GO:0050660">
    <property type="term" value="F:flavin adenine dinucleotide binding"/>
    <property type="evidence" value="ECO:0007669"/>
    <property type="project" value="InterPro"/>
</dbReference>
<dbReference type="Pfam" id="PF02771">
    <property type="entry name" value="Acyl-CoA_dh_N"/>
    <property type="match status" value="1"/>
</dbReference>
<dbReference type="InterPro" id="IPR036250">
    <property type="entry name" value="AcylCo_DH-like_C"/>
</dbReference>
<dbReference type="EMBL" id="CP002299">
    <property type="protein sequence ID" value="ADP84946.1"/>
    <property type="molecule type" value="Genomic_DNA"/>
</dbReference>
<sequence length="385" mass="40871">MKSGLTADEELFVGTTRRFLQDAVPTSVLRELRDAPEGYEPGYWKTGAELGWTSMLVTEEHGGGSISGNGLGDLALVAHEFGRAAAPGPLLSTNVVASALSRVGGESATEALGALCAGEAVASWCWSEPRPHSGLGDIAAVAERSGTGWVLSGVKSPVEHGAQAGLFLVTARAEGGLVQLLVPATQEGVTVTQLRSIDVTRRFARVAFDGVQVPATAVLGEPGHAAAEAERQLCEALVIQVAEMAGAMDRAFELTVAWAADRYSFGRPLASYQALKHRFADMKLWLETSHALVDAATEAAAGDDADRATELASVAKSYIGDHGPELCQDCVQMHGGIGLTFEHDLHFSLRRVALGHALIGTPREHRLRLTNLLERRNHERKATDL</sequence>
<dbReference type="CDD" id="cd00567">
    <property type="entry name" value="ACAD"/>
    <property type="match status" value="1"/>
</dbReference>
<proteinExistence type="inferred from homology"/>
<comment type="similarity">
    <text evidence="2 6">Belongs to the acyl-CoA dehydrogenase family.</text>
</comment>
<evidence type="ECO:0000256" key="1">
    <source>
        <dbReference type="ARBA" id="ARBA00001974"/>
    </source>
</evidence>